<dbReference type="GO" id="GO:0003697">
    <property type="term" value="F:single-stranded DNA binding"/>
    <property type="evidence" value="ECO:0007669"/>
    <property type="project" value="InterPro"/>
</dbReference>
<keyword evidence="6" id="KW-0238">DNA-binding</keyword>
<proteinExistence type="inferred from homology"/>
<reference evidence="9 10" key="1">
    <citation type="submission" date="2019-04" db="EMBL/GenBank/DDBJ databases">
        <title>Cohnella sp. nov., isolated from soil.</title>
        <authorList>
            <person name="Kim W."/>
        </authorList>
    </citation>
    <scope>NUCLEOTIDE SEQUENCE [LARGE SCALE GENOMIC DNA]</scope>
    <source>
        <strain evidence="9 10">CAU 1483</strain>
    </source>
</reference>
<evidence type="ECO:0000256" key="1">
    <source>
        <dbReference type="ARBA" id="ARBA00008136"/>
    </source>
</evidence>
<keyword evidence="5" id="KW-0190">Covalent protein-DNA linkage</keyword>
<comment type="similarity">
    <text evidence="1 8">Belongs to the SOS response-associated peptidase family.</text>
</comment>
<organism evidence="9 10">
    <name type="scientific">Cohnella pontilimi</name>
    <dbReference type="NCBI Taxonomy" id="2564100"/>
    <lineage>
        <taxon>Bacteria</taxon>
        <taxon>Bacillati</taxon>
        <taxon>Bacillota</taxon>
        <taxon>Bacilli</taxon>
        <taxon>Bacillales</taxon>
        <taxon>Paenibacillaceae</taxon>
        <taxon>Cohnella</taxon>
    </lineage>
</organism>
<evidence type="ECO:0000256" key="7">
    <source>
        <dbReference type="ARBA" id="ARBA00023239"/>
    </source>
</evidence>
<sequence length="224" mass="25427">MCGRYTITVTLEELMLRYFAEFPAVPFQLPRYNVAPTQMMPAVVNDGQRNRLGLLKWGLIPPWADDEKVGSRMINARAETLEERPAYRSAFRRKRCLIPADGFYEWKTAAGGKRPYRIVLKGGGLFSMAALYETWTAPDGRKVSSFAIVTTEPNRLMADIHDRMPVILRPEDEALWLDRNVQDPEPLKRLLVPYPAGEMDAYEVDKRVGSPAHDDPACLERVSG</sequence>
<keyword evidence="10" id="KW-1185">Reference proteome</keyword>
<evidence type="ECO:0000256" key="4">
    <source>
        <dbReference type="ARBA" id="ARBA00022801"/>
    </source>
</evidence>
<dbReference type="PANTHER" id="PTHR13604:SF0">
    <property type="entry name" value="ABASIC SITE PROCESSING PROTEIN HMCES"/>
    <property type="match status" value="1"/>
</dbReference>
<evidence type="ECO:0000256" key="6">
    <source>
        <dbReference type="ARBA" id="ARBA00023125"/>
    </source>
</evidence>
<accession>A0A4U0FE73</accession>
<keyword evidence="7" id="KW-0456">Lyase</keyword>
<keyword evidence="4 8" id="KW-0378">Hydrolase</keyword>
<evidence type="ECO:0000256" key="5">
    <source>
        <dbReference type="ARBA" id="ARBA00023124"/>
    </source>
</evidence>
<dbReference type="SUPFAM" id="SSF143081">
    <property type="entry name" value="BB1717-like"/>
    <property type="match status" value="1"/>
</dbReference>
<dbReference type="Proteomes" id="UP000309673">
    <property type="component" value="Unassembled WGS sequence"/>
</dbReference>
<dbReference type="PANTHER" id="PTHR13604">
    <property type="entry name" value="DC12-RELATED"/>
    <property type="match status" value="1"/>
</dbReference>
<dbReference type="EMBL" id="SUPK01000002">
    <property type="protein sequence ID" value="TJY43243.1"/>
    <property type="molecule type" value="Genomic_DNA"/>
</dbReference>
<dbReference type="OrthoDB" id="9782620at2"/>
<dbReference type="InterPro" id="IPR003738">
    <property type="entry name" value="SRAP"/>
</dbReference>
<gene>
    <name evidence="9" type="ORF">E5161_04925</name>
</gene>
<evidence type="ECO:0000256" key="8">
    <source>
        <dbReference type="RuleBase" id="RU364100"/>
    </source>
</evidence>
<dbReference type="Pfam" id="PF02586">
    <property type="entry name" value="SRAP"/>
    <property type="match status" value="1"/>
</dbReference>
<comment type="caution">
    <text evidence="9">The sequence shown here is derived from an EMBL/GenBank/DDBJ whole genome shotgun (WGS) entry which is preliminary data.</text>
</comment>
<dbReference type="InterPro" id="IPR036590">
    <property type="entry name" value="SRAP-like"/>
</dbReference>
<evidence type="ECO:0000256" key="3">
    <source>
        <dbReference type="ARBA" id="ARBA00022763"/>
    </source>
</evidence>
<dbReference type="Gene3D" id="3.90.1680.10">
    <property type="entry name" value="SOS response associated peptidase-like"/>
    <property type="match status" value="1"/>
</dbReference>
<keyword evidence="2 8" id="KW-0645">Protease</keyword>
<protein>
    <recommendedName>
        <fullName evidence="8">Abasic site processing protein</fullName>
        <ecNumber evidence="8">3.4.-.-</ecNumber>
    </recommendedName>
</protein>
<dbReference type="RefSeq" id="WP_136776608.1">
    <property type="nucleotide sequence ID" value="NZ_SUPK01000002.1"/>
</dbReference>
<dbReference type="GO" id="GO:0106300">
    <property type="term" value="P:protein-DNA covalent cross-linking repair"/>
    <property type="evidence" value="ECO:0007669"/>
    <property type="project" value="InterPro"/>
</dbReference>
<keyword evidence="3" id="KW-0227">DNA damage</keyword>
<evidence type="ECO:0000313" key="10">
    <source>
        <dbReference type="Proteomes" id="UP000309673"/>
    </source>
</evidence>
<name>A0A4U0FE73_9BACL</name>
<dbReference type="GO" id="GO:0008233">
    <property type="term" value="F:peptidase activity"/>
    <property type="evidence" value="ECO:0007669"/>
    <property type="project" value="UniProtKB-KW"/>
</dbReference>
<evidence type="ECO:0000256" key="2">
    <source>
        <dbReference type="ARBA" id="ARBA00022670"/>
    </source>
</evidence>
<dbReference type="GO" id="GO:0006508">
    <property type="term" value="P:proteolysis"/>
    <property type="evidence" value="ECO:0007669"/>
    <property type="project" value="UniProtKB-KW"/>
</dbReference>
<dbReference type="EC" id="3.4.-.-" evidence="8"/>
<dbReference type="AlphaFoldDB" id="A0A4U0FE73"/>
<evidence type="ECO:0000313" key="9">
    <source>
        <dbReference type="EMBL" id="TJY43243.1"/>
    </source>
</evidence>
<dbReference type="GO" id="GO:0016829">
    <property type="term" value="F:lyase activity"/>
    <property type="evidence" value="ECO:0007669"/>
    <property type="project" value="UniProtKB-KW"/>
</dbReference>